<accession>A0A1Y1QP68</accession>
<comment type="caution">
    <text evidence="1">The sequence shown here is derived from an EMBL/GenBank/DDBJ whole genome shotgun (WGS) entry which is preliminary data.</text>
</comment>
<organism evidence="1 2">
    <name type="scientific">Thiothrix lacustris</name>
    <dbReference type="NCBI Taxonomy" id="525917"/>
    <lineage>
        <taxon>Bacteria</taxon>
        <taxon>Pseudomonadati</taxon>
        <taxon>Pseudomonadota</taxon>
        <taxon>Gammaproteobacteria</taxon>
        <taxon>Thiotrichales</taxon>
        <taxon>Thiotrichaceae</taxon>
        <taxon>Thiothrix</taxon>
    </lineage>
</organism>
<gene>
    <name evidence="1" type="ORF">BWK73_20205</name>
</gene>
<evidence type="ECO:0000313" key="1">
    <source>
        <dbReference type="EMBL" id="OQX10511.1"/>
    </source>
</evidence>
<proteinExistence type="predicted"/>
<protein>
    <submittedName>
        <fullName evidence="1">Uncharacterized protein</fullName>
    </submittedName>
</protein>
<dbReference type="Proteomes" id="UP000192491">
    <property type="component" value="Unassembled WGS sequence"/>
</dbReference>
<dbReference type="EMBL" id="MTEJ01000111">
    <property type="protein sequence ID" value="OQX10511.1"/>
    <property type="molecule type" value="Genomic_DNA"/>
</dbReference>
<reference evidence="1 2" key="1">
    <citation type="submission" date="2017-01" db="EMBL/GenBank/DDBJ databases">
        <title>Novel large sulfur bacteria in the metagenomes of groundwater-fed chemosynthetic microbial mats in the Lake Huron basin.</title>
        <authorList>
            <person name="Sharrar A.M."/>
            <person name="Flood B.E."/>
            <person name="Bailey J.V."/>
            <person name="Jones D.S."/>
            <person name="Biddanda B."/>
            <person name="Ruberg S.A."/>
            <person name="Marcus D.N."/>
            <person name="Dick G.J."/>
        </authorList>
    </citation>
    <scope>NUCLEOTIDE SEQUENCE [LARGE SCALE GENOMIC DNA]</scope>
    <source>
        <strain evidence="1">A8</strain>
    </source>
</reference>
<name>A0A1Y1QP68_9GAMM</name>
<evidence type="ECO:0000313" key="2">
    <source>
        <dbReference type="Proteomes" id="UP000192491"/>
    </source>
</evidence>
<sequence length="147" mass="15855">MQLKPEELLWAMDTLTANGHPDPEGLLAKMESASPDDMNPAGVSYEDAAQFGIPYVDEPVMSMFAATKRDIANPDPKRYAQYSRAPIRKRTDAALLSGVQASNPFTDGAGSTGQLLLHRGRLSAGSAKPPSDKALMAEIMDLMGQYK</sequence>
<dbReference type="AlphaFoldDB" id="A0A1Y1QP68"/>